<evidence type="ECO:0000256" key="21">
    <source>
        <dbReference type="SAM" id="Phobius"/>
    </source>
</evidence>
<evidence type="ECO:0000256" key="3">
    <source>
        <dbReference type="ARBA" id="ARBA00004906"/>
    </source>
</evidence>
<keyword evidence="9 19" id="KW-0863">Zinc-finger</keyword>
<dbReference type="EC" id="2.3.2.27" evidence="4"/>
<dbReference type="PANTHER" id="PTHR22763:SF162">
    <property type="entry name" value="TRANSMEMBRANE E3 UBIQUITIN-PROTEIN LIGASE 1"/>
    <property type="match status" value="1"/>
</dbReference>
<protein>
    <recommendedName>
        <fullName evidence="16">DSC E3 ubiquitin ligase complex subunit A</fullName>
        <ecNumber evidence="4">2.3.2.27</ecNumber>
    </recommendedName>
    <alternativeName>
        <fullName evidence="17">Defective for SREBP cleavage protein A</fullName>
    </alternativeName>
    <alternativeName>
        <fullName evidence="18">RING-type E3 ubiquitin transferase dscA</fullName>
    </alternativeName>
</protein>
<dbReference type="PROSITE" id="PS50089">
    <property type="entry name" value="ZF_RING_2"/>
    <property type="match status" value="1"/>
</dbReference>
<sequence length="874" mass="96229">MPQSSSLDGARVVLSLLVLFWLFNSPDNGPGLISAPLAATSRLARQSQAHSLLNSTKWGDFLAEDDDDGAGVAAPRYLNMTGFREHDRYAWEDLARFRNRCREWSRNAYPPDAREGEWEHGLSDQSIWQNATGSVFGEWARRPGKPLKYAADYNLSAITPGISWLGAHAEWDRNITGAHGTILLRLDEDANSIEYEEKAQGRKPLSSDRVRQTSGLATFQDVASGSGSWDVRVHGVHWPRQGAILLSTTSEKFAGIFGLPHLAPSREFFESSRKLLNRTLDKVLQKKERSRFTDPTDPWTSDAGGAEDPWSLTPRCEYVLYLQLHPLDAGLAGSRKGAITDAVDIEKELRQPTGAPIGKVPDLRMSLVAWSPDCSYYLESKGPPHYPSVDGQHLVGMKEEINIYRANTWELAFAAIMMGQIWLLKAQMKETNTPSTIGRVSFYTASIMVLADGLIFGVASAWSLGAETSFLPSLFVTFAGFMSMVLGGAFLADVYRTQEPERRNRERTSNTPRVVPSPVPAGDALPRPVTAGPPRAPSPPIIIPSDQDVDAEIAENTAGGAAAVPSALPRITSTTTATAGGGERPARALTFSAITGWFVFIGTFLLFISAAASTWPVEIRAFYINAMCFCYLSLWVPQIWRNVQRNSRRAFAWRFMIGQSVLRLLPLAYFYLSETNFLFARTDWQAFAVLAGWVWVQLWVLGFQDILGPRFGIPASWTPEAWDYHPVLREDNIEAGLLPIGLMGGGGGGGGSSVSDYSPTMERVRSWSLGGRSESGDAGAAAGARERKKDKDRERRGIHIRCIDCAICKEILQVPVVRAGAEDPAAAVGGVTGVLARRAYMVTPCRHIFHTKCLEGWLRLRLQCPICREELPPL</sequence>
<comment type="subcellular location">
    <subcellularLocation>
        <location evidence="2">Endomembrane system</location>
        <topology evidence="2">Multi-pass membrane protein</topology>
    </subcellularLocation>
</comment>
<evidence type="ECO:0000256" key="22">
    <source>
        <dbReference type="SAM" id="SignalP"/>
    </source>
</evidence>
<comment type="catalytic activity">
    <reaction evidence="1">
        <text>S-ubiquitinyl-[E2 ubiquitin-conjugating enzyme]-L-cysteine + [acceptor protein]-L-lysine = [E2 ubiquitin-conjugating enzyme]-L-cysteine + N(6)-ubiquitinyl-[acceptor protein]-L-lysine.</text>
        <dbReference type="EC" id="2.3.2.27"/>
    </reaction>
</comment>
<keyword evidence="13 21" id="KW-0472">Membrane</keyword>
<feature type="transmembrane region" description="Helical" evidence="21">
    <location>
        <begin position="474"/>
        <end position="495"/>
    </location>
</feature>
<dbReference type="Pfam" id="PF12678">
    <property type="entry name" value="zf-rbx1"/>
    <property type="match status" value="1"/>
</dbReference>
<dbReference type="AlphaFoldDB" id="A0AAE0MAZ9"/>
<keyword evidence="7" id="KW-0479">Metal-binding</keyword>
<keyword evidence="6 21" id="KW-0812">Transmembrane</keyword>
<dbReference type="GO" id="GO:0012505">
    <property type="term" value="C:endomembrane system"/>
    <property type="evidence" value="ECO:0007669"/>
    <property type="project" value="UniProtKB-SubCell"/>
</dbReference>
<proteinExistence type="predicted"/>
<evidence type="ECO:0000256" key="17">
    <source>
        <dbReference type="ARBA" id="ARBA00077885"/>
    </source>
</evidence>
<evidence type="ECO:0000256" key="5">
    <source>
        <dbReference type="ARBA" id="ARBA00022679"/>
    </source>
</evidence>
<comment type="function">
    <text evidence="14">Catalytic component of the DSC E3 ubiquitin ligase complex which is required for the srbA transcriptional activator proteolytic cleavage to release the soluble transcription factor from the membrane in low oxygen or sterol conditions. Required for growth during hypoxia and triazole drug susceptibility, as well as for virulence in a murine model of invasive pulmonary aspergillosis (IPA).</text>
</comment>
<accession>A0AAE0MAZ9</accession>
<evidence type="ECO:0000313" key="25">
    <source>
        <dbReference type="Proteomes" id="UP001283341"/>
    </source>
</evidence>
<comment type="subunit">
    <text evidence="15">Component of the DSC E3 ubiquitin ligase complex composed of dscA, dscB, dscC and dscD.</text>
</comment>
<dbReference type="InterPro" id="IPR021319">
    <property type="entry name" value="DUF2921"/>
</dbReference>
<dbReference type="GO" id="GO:0061630">
    <property type="term" value="F:ubiquitin protein ligase activity"/>
    <property type="evidence" value="ECO:0007669"/>
    <property type="project" value="UniProtKB-EC"/>
</dbReference>
<feature type="transmembrane region" description="Helical" evidence="21">
    <location>
        <begin position="652"/>
        <end position="672"/>
    </location>
</feature>
<dbReference type="Pfam" id="PF11145">
    <property type="entry name" value="DUF2921"/>
    <property type="match status" value="1"/>
</dbReference>
<feature type="transmembrane region" description="Helical" evidence="21">
    <location>
        <begin position="409"/>
        <end position="428"/>
    </location>
</feature>
<keyword evidence="8 22" id="KW-0732">Signal</keyword>
<dbReference type="InterPro" id="IPR050731">
    <property type="entry name" value="HRD1_E3_ubiq-ligases"/>
</dbReference>
<feature type="transmembrane region" description="Helical" evidence="21">
    <location>
        <begin position="594"/>
        <end position="615"/>
    </location>
</feature>
<evidence type="ECO:0000259" key="23">
    <source>
        <dbReference type="PROSITE" id="PS50089"/>
    </source>
</evidence>
<dbReference type="EMBL" id="JAUEDM010000002">
    <property type="protein sequence ID" value="KAK3325505.1"/>
    <property type="molecule type" value="Genomic_DNA"/>
</dbReference>
<reference evidence="24" key="1">
    <citation type="journal article" date="2023" name="Mol. Phylogenet. Evol.">
        <title>Genome-scale phylogeny and comparative genomics of the fungal order Sordariales.</title>
        <authorList>
            <person name="Hensen N."/>
            <person name="Bonometti L."/>
            <person name="Westerberg I."/>
            <person name="Brannstrom I.O."/>
            <person name="Guillou S."/>
            <person name="Cros-Aarteil S."/>
            <person name="Calhoun S."/>
            <person name="Haridas S."/>
            <person name="Kuo A."/>
            <person name="Mondo S."/>
            <person name="Pangilinan J."/>
            <person name="Riley R."/>
            <person name="LaButti K."/>
            <person name="Andreopoulos B."/>
            <person name="Lipzen A."/>
            <person name="Chen C."/>
            <person name="Yan M."/>
            <person name="Daum C."/>
            <person name="Ng V."/>
            <person name="Clum A."/>
            <person name="Steindorff A."/>
            <person name="Ohm R.A."/>
            <person name="Martin F."/>
            <person name="Silar P."/>
            <person name="Natvig D.O."/>
            <person name="Lalanne C."/>
            <person name="Gautier V."/>
            <person name="Ament-Velasquez S.L."/>
            <person name="Kruys A."/>
            <person name="Hutchinson M.I."/>
            <person name="Powell A.J."/>
            <person name="Barry K."/>
            <person name="Miller A.N."/>
            <person name="Grigoriev I.V."/>
            <person name="Debuchy R."/>
            <person name="Gladieux P."/>
            <person name="Hiltunen Thoren M."/>
            <person name="Johannesson H."/>
        </authorList>
    </citation>
    <scope>NUCLEOTIDE SEQUENCE</scope>
    <source>
        <strain evidence="24">CBS 118394</strain>
    </source>
</reference>
<dbReference type="GO" id="GO:0043161">
    <property type="term" value="P:proteasome-mediated ubiquitin-dependent protein catabolic process"/>
    <property type="evidence" value="ECO:0007669"/>
    <property type="project" value="TreeGrafter"/>
</dbReference>
<evidence type="ECO:0000256" key="13">
    <source>
        <dbReference type="ARBA" id="ARBA00023136"/>
    </source>
</evidence>
<evidence type="ECO:0000256" key="11">
    <source>
        <dbReference type="ARBA" id="ARBA00022833"/>
    </source>
</evidence>
<evidence type="ECO:0000256" key="4">
    <source>
        <dbReference type="ARBA" id="ARBA00012483"/>
    </source>
</evidence>
<evidence type="ECO:0000256" key="6">
    <source>
        <dbReference type="ARBA" id="ARBA00022692"/>
    </source>
</evidence>
<evidence type="ECO:0000256" key="7">
    <source>
        <dbReference type="ARBA" id="ARBA00022723"/>
    </source>
</evidence>
<evidence type="ECO:0000256" key="14">
    <source>
        <dbReference type="ARBA" id="ARBA00056116"/>
    </source>
</evidence>
<comment type="pathway">
    <text evidence="3">Protein modification; protein ubiquitination.</text>
</comment>
<dbReference type="InterPro" id="IPR024766">
    <property type="entry name" value="Znf_RING_H2"/>
</dbReference>
<keyword evidence="5" id="KW-0808">Transferase</keyword>
<evidence type="ECO:0000256" key="10">
    <source>
        <dbReference type="ARBA" id="ARBA00022786"/>
    </source>
</evidence>
<dbReference type="SMART" id="SM00184">
    <property type="entry name" value="RING"/>
    <property type="match status" value="1"/>
</dbReference>
<feature type="region of interest" description="Disordered" evidence="20">
    <location>
        <begin position="769"/>
        <end position="792"/>
    </location>
</feature>
<evidence type="ECO:0000256" key="1">
    <source>
        <dbReference type="ARBA" id="ARBA00000900"/>
    </source>
</evidence>
<gene>
    <name evidence="24" type="ORF">B0H66DRAFT_126821</name>
</gene>
<feature type="compositionally biased region" description="Basic and acidic residues" evidence="20">
    <location>
        <begin position="499"/>
        <end position="508"/>
    </location>
</feature>
<dbReference type="PANTHER" id="PTHR22763">
    <property type="entry name" value="RING ZINC FINGER PROTEIN"/>
    <property type="match status" value="1"/>
</dbReference>
<keyword evidence="12 21" id="KW-1133">Transmembrane helix</keyword>
<evidence type="ECO:0000256" key="12">
    <source>
        <dbReference type="ARBA" id="ARBA00022989"/>
    </source>
</evidence>
<dbReference type="InterPro" id="IPR001841">
    <property type="entry name" value="Znf_RING"/>
</dbReference>
<dbReference type="Proteomes" id="UP001283341">
    <property type="component" value="Unassembled WGS sequence"/>
</dbReference>
<evidence type="ECO:0000256" key="19">
    <source>
        <dbReference type="PROSITE-ProRule" id="PRU00175"/>
    </source>
</evidence>
<feature type="transmembrane region" description="Helical" evidence="21">
    <location>
        <begin position="621"/>
        <end position="640"/>
    </location>
</feature>
<feature type="compositionally biased region" description="Low complexity" evidence="20">
    <location>
        <begin position="770"/>
        <end position="783"/>
    </location>
</feature>
<evidence type="ECO:0000256" key="20">
    <source>
        <dbReference type="SAM" id="MobiDB-lite"/>
    </source>
</evidence>
<evidence type="ECO:0000256" key="18">
    <source>
        <dbReference type="ARBA" id="ARBA00082128"/>
    </source>
</evidence>
<name>A0AAE0MAZ9_9PEZI</name>
<dbReference type="FunFam" id="3.30.40.10:FF:000626">
    <property type="entry name" value="Transmembrane ubiquitin ligase 1"/>
    <property type="match status" value="1"/>
</dbReference>
<organism evidence="24 25">
    <name type="scientific">Apodospora peruviana</name>
    <dbReference type="NCBI Taxonomy" id="516989"/>
    <lineage>
        <taxon>Eukaryota</taxon>
        <taxon>Fungi</taxon>
        <taxon>Dikarya</taxon>
        <taxon>Ascomycota</taxon>
        <taxon>Pezizomycotina</taxon>
        <taxon>Sordariomycetes</taxon>
        <taxon>Sordariomycetidae</taxon>
        <taxon>Sordariales</taxon>
        <taxon>Lasiosphaeriaceae</taxon>
        <taxon>Apodospora</taxon>
    </lineage>
</organism>
<evidence type="ECO:0000256" key="2">
    <source>
        <dbReference type="ARBA" id="ARBA00004127"/>
    </source>
</evidence>
<dbReference type="SUPFAM" id="SSF57850">
    <property type="entry name" value="RING/U-box"/>
    <property type="match status" value="1"/>
</dbReference>
<feature type="transmembrane region" description="Helical" evidence="21">
    <location>
        <begin position="440"/>
        <end position="462"/>
    </location>
</feature>
<dbReference type="GO" id="GO:0044695">
    <property type="term" value="C:Dsc E3 ubiquitin ligase complex"/>
    <property type="evidence" value="ECO:0007669"/>
    <property type="project" value="TreeGrafter"/>
</dbReference>
<comment type="caution">
    <text evidence="24">The sequence shown here is derived from an EMBL/GenBank/DDBJ whole genome shotgun (WGS) entry which is preliminary data.</text>
</comment>
<keyword evidence="11" id="KW-0862">Zinc</keyword>
<feature type="region of interest" description="Disordered" evidence="20">
    <location>
        <begin position="499"/>
        <end position="539"/>
    </location>
</feature>
<feature type="domain" description="RING-type" evidence="23">
    <location>
        <begin position="805"/>
        <end position="868"/>
    </location>
</feature>
<evidence type="ECO:0000256" key="8">
    <source>
        <dbReference type="ARBA" id="ARBA00022729"/>
    </source>
</evidence>
<dbReference type="GO" id="GO:0008270">
    <property type="term" value="F:zinc ion binding"/>
    <property type="evidence" value="ECO:0007669"/>
    <property type="project" value="UniProtKB-KW"/>
</dbReference>
<evidence type="ECO:0000256" key="16">
    <source>
        <dbReference type="ARBA" id="ARBA00071072"/>
    </source>
</evidence>
<keyword evidence="25" id="KW-1185">Reference proteome</keyword>
<dbReference type="Gene3D" id="3.30.40.10">
    <property type="entry name" value="Zinc/RING finger domain, C3HC4 (zinc finger)"/>
    <property type="match status" value="1"/>
</dbReference>
<keyword evidence="10" id="KW-0833">Ubl conjugation pathway</keyword>
<dbReference type="InterPro" id="IPR013083">
    <property type="entry name" value="Znf_RING/FYVE/PHD"/>
</dbReference>
<reference evidence="24" key="2">
    <citation type="submission" date="2023-06" db="EMBL/GenBank/DDBJ databases">
        <authorList>
            <consortium name="Lawrence Berkeley National Laboratory"/>
            <person name="Haridas S."/>
            <person name="Hensen N."/>
            <person name="Bonometti L."/>
            <person name="Westerberg I."/>
            <person name="Brannstrom I.O."/>
            <person name="Guillou S."/>
            <person name="Cros-Aarteil S."/>
            <person name="Calhoun S."/>
            <person name="Kuo A."/>
            <person name="Mondo S."/>
            <person name="Pangilinan J."/>
            <person name="Riley R."/>
            <person name="Labutti K."/>
            <person name="Andreopoulos B."/>
            <person name="Lipzen A."/>
            <person name="Chen C."/>
            <person name="Yanf M."/>
            <person name="Daum C."/>
            <person name="Ng V."/>
            <person name="Clum A."/>
            <person name="Steindorff A."/>
            <person name="Ohm R."/>
            <person name="Martin F."/>
            <person name="Silar P."/>
            <person name="Natvig D."/>
            <person name="Lalanne C."/>
            <person name="Gautier V."/>
            <person name="Ament-Velasquez S.L."/>
            <person name="Kruys A."/>
            <person name="Hutchinson M.I."/>
            <person name="Powell A.J."/>
            <person name="Barry K."/>
            <person name="Miller A.N."/>
            <person name="Grigoriev I.V."/>
            <person name="Debuchy R."/>
            <person name="Gladieux P."/>
            <person name="Thoren M.H."/>
            <person name="Johannesson H."/>
        </authorList>
    </citation>
    <scope>NUCLEOTIDE SEQUENCE</scope>
    <source>
        <strain evidence="24">CBS 118394</strain>
    </source>
</reference>
<evidence type="ECO:0000313" key="24">
    <source>
        <dbReference type="EMBL" id="KAK3325505.1"/>
    </source>
</evidence>
<evidence type="ECO:0000256" key="9">
    <source>
        <dbReference type="ARBA" id="ARBA00022771"/>
    </source>
</evidence>
<feature type="chain" id="PRO_5042197442" description="DSC E3 ubiquitin ligase complex subunit A" evidence="22">
    <location>
        <begin position="29"/>
        <end position="874"/>
    </location>
</feature>
<evidence type="ECO:0000256" key="15">
    <source>
        <dbReference type="ARBA" id="ARBA00063126"/>
    </source>
</evidence>
<feature type="signal peptide" evidence="22">
    <location>
        <begin position="1"/>
        <end position="28"/>
    </location>
</feature>